<gene>
    <name evidence="5" type="ORF">ACFP1K_34500</name>
</gene>
<dbReference type="CDD" id="cd03801">
    <property type="entry name" value="GT4_PimA-like"/>
    <property type="match status" value="1"/>
</dbReference>
<dbReference type="EMBL" id="JBHSRF010000083">
    <property type="protein sequence ID" value="MFC6086324.1"/>
    <property type="molecule type" value="Genomic_DNA"/>
</dbReference>
<accession>A0ABW1NUD5</accession>
<feature type="domain" description="Glycosyl transferase family 1" evidence="3">
    <location>
        <begin position="181"/>
        <end position="338"/>
    </location>
</feature>
<dbReference type="InterPro" id="IPR001296">
    <property type="entry name" value="Glyco_trans_1"/>
</dbReference>
<evidence type="ECO:0000256" key="2">
    <source>
        <dbReference type="ARBA" id="ARBA00022679"/>
    </source>
</evidence>
<dbReference type="PANTHER" id="PTHR45947:SF3">
    <property type="entry name" value="SULFOQUINOVOSYL TRANSFERASE SQD2"/>
    <property type="match status" value="1"/>
</dbReference>
<keyword evidence="1 5" id="KW-0328">Glycosyltransferase</keyword>
<dbReference type="InterPro" id="IPR028098">
    <property type="entry name" value="Glyco_trans_4-like_N"/>
</dbReference>
<protein>
    <submittedName>
        <fullName evidence="5">Glycosyltransferase family 4 protein</fullName>
        <ecNumber evidence="5">2.4.-.-</ecNumber>
    </submittedName>
</protein>
<dbReference type="SUPFAM" id="SSF53756">
    <property type="entry name" value="UDP-Glycosyltransferase/glycogen phosphorylase"/>
    <property type="match status" value="1"/>
</dbReference>
<dbReference type="EC" id="2.4.-.-" evidence="5"/>
<evidence type="ECO:0000259" key="4">
    <source>
        <dbReference type="Pfam" id="PF13439"/>
    </source>
</evidence>
<name>A0ABW1NUD5_9ACTN</name>
<dbReference type="Pfam" id="PF00534">
    <property type="entry name" value="Glycos_transf_1"/>
    <property type="match status" value="1"/>
</dbReference>
<dbReference type="Gene3D" id="3.40.50.2000">
    <property type="entry name" value="Glycogen Phosphorylase B"/>
    <property type="match status" value="2"/>
</dbReference>
<evidence type="ECO:0000313" key="6">
    <source>
        <dbReference type="Proteomes" id="UP001596137"/>
    </source>
</evidence>
<comment type="caution">
    <text evidence="5">The sequence shown here is derived from an EMBL/GenBank/DDBJ whole genome shotgun (WGS) entry which is preliminary data.</text>
</comment>
<sequence>MRILRVSYRVPPEPGGKERHVECLTRQQVRRGHHVTLAFRRGLAVPDGAEVLPLRPTMLSPVLARKSDVLAFAAEVAGTLRRHPRPDLLHLHGDHVEASVLGPACRRLGVPLVLTVHAALSRRHPRFTRAALRHVGSYIALGTATAGDLMWAGADPDRIQVASSGLDLDAIARLAPYTAREPGLVVSVGSLEPMKNHALVAEAVRELRRTRPRVRLVVVGDGPDLDRLRRLAGPGTGVELAGRLSREQVYPLVRRAEAFVLASRRLPGKGEGVPTAALEALALGTPVVVSSDASLDPVVTGGAAYRVFRSGSLVDLVTVLGAVLDDPRARREMAEHGRAAAATLDWAAVAGRMEQSYDRALRTGRPREAAR</sequence>
<keyword evidence="6" id="KW-1185">Reference proteome</keyword>
<evidence type="ECO:0000313" key="5">
    <source>
        <dbReference type="EMBL" id="MFC6086324.1"/>
    </source>
</evidence>
<reference evidence="6" key="1">
    <citation type="journal article" date="2019" name="Int. J. Syst. Evol. Microbiol.">
        <title>The Global Catalogue of Microorganisms (GCM) 10K type strain sequencing project: providing services to taxonomists for standard genome sequencing and annotation.</title>
        <authorList>
            <consortium name="The Broad Institute Genomics Platform"/>
            <consortium name="The Broad Institute Genome Sequencing Center for Infectious Disease"/>
            <person name="Wu L."/>
            <person name="Ma J."/>
        </authorList>
    </citation>
    <scope>NUCLEOTIDE SEQUENCE [LARGE SCALE GENOMIC DNA]</scope>
    <source>
        <strain evidence="6">JCM 30346</strain>
    </source>
</reference>
<dbReference type="RefSeq" id="WP_380761399.1">
    <property type="nucleotide sequence ID" value="NZ_JBHSRF010000083.1"/>
</dbReference>
<dbReference type="GO" id="GO:0016757">
    <property type="term" value="F:glycosyltransferase activity"/>
    <property type="evidence" value="ECO:0007669"/>
    <property type="project" value="UniProtKB-KW"/>
</dbReference>
<feature type="domain" description="Glycosyltransferase subfamily 4-like N-terminal" evidence="4">
    <location>
        <begin position="14"/>
        <end position="169"/>
    </location>
</feature>
<proteinExistence type="predicted"/>
<organism evidence="5 6">
    <name type="scientific">Sphaerisporangium aureirubrum</name>
    <dbReference type="NCBI Taxonomy" id="1544736"/>
    <lineage>
        <taxon>Bacteria</taxon>
        <taxon>Bacillati</taxon>
        <taxon>Actinomycetota</taxon>
        <taxon>Actinomycetes</taxon>
        <taxon>Streptosporangiales</taxon>
        <taxon>Streptosporangiaceae</taxon>
        <taxon>Sphaerisporangium</taxon>
    </lineage>
</organism>
<dbReference type="PANTHER" id="PTHR45947">
    <property type="entry name" value="SULFOQUINOVOSYL TRANSFERASE SQD2"/>
    <property type="match status" value="1"/>
</dbReference>
<dbReference type="Proteomes" id="UP001596137">
    <property type="component" value="Unassembled WGS sequence"/>
</dbReference>
<evidence type="ECO:0000256" key="1">
    <source>
        <dbReference type="ARBA" id="ARBA00022676"/>
    </source>
</evidence>
<evidence type="ECO:0000259" key="3">
    <source>
        <dbReference type="Pfam" id="PF00534"/>
    </source>
</evidence>
<dbReference type="Pfam" id="PF13439">
    <property type="entry name" value="Glyco_transf_4"/>
    <property type="match status" value="1"/>
</dbReference>
<dbReference type="InterPro" id="IPR050194">
    <property type="entry name" value="Glycosyltransferase_grp1"/>
</dbReference>
<keyword evidence="2 5" id="KW-0808">Transferase</keyword>